<dbReference type="Pfam" id="PF02452">
    <property type="entry name" value="PemK_toxin"/>
    <property type="match status" value="1"/>
</dbReference>
<gene>
    <name evidence="3" type="ORF">KA717_01325</name>
</gene>
<dbReference type="GO" id="GO:0003677">
    <property type="term" value="F:DNA binding"/>
    <property type="evidence" value="ECO:0007669"/>
    <property type="project" value="InterPro"/>
</dbReference>
<dbReference type="SUPFAM" id="SSF50118">
    <property type="entry name" value="Cell growth inhibitor/plasmid maintenance toxic component"/>
    <property type="match status" value="1"/>
</dbReference>
<name>A0A977L4U0_9CYAN</name>
<dbReference type="Proteomes" id="UP001065613">
    <property type="component" value="Chromosome"/>
</dbReference>
<dbReference type="EMBL" id="CP073041">
    <property type="protein sequence ID" value="UXE64520.1"/>
    <property type="molecule type" value="Genomic_DNA"/>
</dbReference>
<proteinExistence type="inferred from homology"/>
<evidence type="ECO:0000256" key="2">
    <source>
        <dbReference type="ARBA" id="ARBA00022649"/>
    </source>
</evidence>
<evidence type="ECO:0000256" key="1">
    <source>
        <dbReference type="ARBA" id="ARBA00007521"/>
    </source>
</evidence>
<comment type="similarity">
    <text evidence="1">Belongs to the PemK/MazF family.</text>
</comment>
<keyword evidence="2" id="KW-1277">Toxin-antitoxin system</keyword>
<accession>A0A977L4U0</accession>
<dbReference type="InterPro" id="IPR011067">
    <property type="entry name" value="Plasmid_toxin/cell-grow_inhib"/>
</dbReference>
<protein>
    <submittedName>
        <fullName evidence="3">Type II toxin-antitoxin system PemK/MazF family toxin</fullName>
    </submittedName>
</protein>
<dbReference type="KEGG" id="wna:KA717_01325"/>
<dbReference type="AlphaFoldDB" id="A0A977L4U0"/>
<organism evidence="3">
    <name type="scientific">Woronichinia naegeliana WA131</name>
    <dbReference type="NCBI Taxonomy" id="2824559"/>
    <lineage>
        <taxon>Bacteria</taxon>
        <taxon>Bacillati</taxon>
        <taxon>Cyanobacteriota</taxon>
        <taxon>Cyanophyceae</taxon>
        <taxon>Synechococcales</taxon>
        <taxon>Coelosphaeriaceae</taxon>
        <taxon>Woronichinia</taxon>
    </lineage>
</organism>
<dbReference type="InterPro" id="IPR003477">
    <property type="entry name" value="PemK-like"/>
</dbReference>
<reference evidence="3" key="1">
    <citation type="submission" date="2021-04" db="EMBL/GenBank/DDBJ databases">
        <title>Genome sequence of Woronichinia naegeliana from Washington state freshwater lake bloom.</title>
        <authorList>
            <person name="Dreher T.W."/>
        </authorList>
    </citation>
    <scope>NUCLEOTIDE SEQUENCE</scope>
    <source>
        <strain evidence="3">WA131</strain>
    </source>
</reference>
<sequence length="118" mass="13579">MDNLWQMKGKIVLIQFPFDDLSSSKVRPAYCLTNKIGVYQHIIFALITSRIPESPLHTDIILRPENPDFMMSGLRKSSTIRLDHLVTLRASLIQRELGLLSLETRTLIVNILYDILRS</sequence>
<dbReference type="Gene3D" id="2.30.30.110">
    <property type="match status" value="1"/>
</dbReference>
<evidence type="ECO:0000313" key="3">
    <source>
        <dbReference type="EMBL" id="UXE64520.1"/>
    </source>
</evidence>